<keyword evidence="3" id="KW-0862">Zinc</keyword>
<evidence type="ECO:0000313" key="9">
    <source>
        <dbReference type="Proteomes" id="UP001610334"/>
    </source>
</evidence>
<dbReference type="SMART" id="SM00464">
    <property type="entry name" value="LON"/>
    <property type="match status" value="1"/>
</dbReference>
<dbReference type="PROSITE" id="PS50089">
    <property type="entry name" value="ZF_RING_2"/>
    <property type="match status" value="1"/>
</dbReference>
<evidence type="ECO:0008006" key="10">
    <source>
        <dbReference type="Google" id="ProtNLM"/>
    </source>
</evidence>
<feature type="compositionally biased region" description="Polar residues" evidence="5">
    <location>
        <begin position="619"/>
        <end position="629"/>
    </location>
</feature>
<reference evidence="8 9" key="1">
    <citation type="submission" date="2024-07" db="EMBL/GenBank/DDBJ databases">
        <title>Section-level genome sequencing and comparative genomics of Aspergillus sections Usti and Cavernicolus.</title>
        <authorList>
            <consortium name="Lawrence Berkeley National Laboratory"/>
            <person name="Nybo J.L."/>
            <person name="Vesth T.C."/>
            <person name="Theobald S."/>
            <person name="Frisvad J.C."/>
            <person name="Larsen T.O."/>
            <person name="Kjaerboelling I."/>
            <person name="Rothschild-Mancinelli K."/>
            <person name="Lyhne E.K."/>
            <person name="Kogle M.E."/>
            <person name="Barry K."/>
            <person name="Clum A."/>
            <person name="Na H."/>
            <person name="Ledsgaard L."/>
            <person name="Lin J."/>
            <person name="Lipzen A."/>
            <person name="Kuo A."/>
            <person name="Riley R."/>
            <person name="Mondo S."/>
            <person name="Labutti K."/>
            <person name="Haridas S."/>
            <person name="Pangalinan J."/>
            <person name="Salamov A.A."/>
            <person name="Simmons B.A."/>
            <person name="Magnuson J.K."/>
            <person name="Chen J."/>
            <person name="Drula E."/>
            <person name="Henrissat B."/>
            <person name="Wiebenga A."/>
            <person name="Lubbers R.J."/>
            <person name="Gomes A.C."/>
            <person name="Makela M.R."/>
            <person name="Stajich J."/>
            <person name="Grigoriev I.V."/>
            <person name="Mortensen U.H."/>
            <person name="De Vries R.P."/>
            <person name="Baker S.E."/>
            <person name="Andersen M.R."/>
        </authorList>
    </citation>
    <scope>NUCLEOTIDE SEQUENCE [LARGE SCALE GENOMIC DNA]</scope>
    <source>
        <strain evidence="8 9">CBS 588.65</strain>
    </source>
</reference>
<evidence type="ECO:0000259" key="6">
    <source>
        <dbReference type="PROSITE" id="PS50089"/>
    </source>
</evidence>
<feature type="compositionally biased region" description="Low complexity" evidence="5">
    <location>
        <begin position="694"/>
        <end position="704"/>
    </location>
</feature>
<dbReference type="PANTHER" id="PTHR23327">
    <property type="entry name" value="RING FINGER PROTEIN 127"/>
    <property type="match status" value="1"/>
</dbReference>
<feature type="domain" description="Lon N-terminal" evidence="7">
    <location>
        <begin position="309"/>
        <end position="537"/>
    </location>
</feature>
<accession>A0ABR4HKR4</accession>
<gene>
    <name evidence="8" type="ORF">BJX63DRAFT_420420</name>
</gene>
<proteinExistence type="predicted"/>
<keyword evidence="9" id="KW-1185">Reference proteome</keyword>
<dbReference type="PROSITE" id="PS00518">
    <property type="entry name" value="ZF_RING_1"/>
    <property type="match status" value="1"/>
</dbReference>
<evidence type="ECO:0000313" key="8">
    <source>
        <dbReference type="EMBL" id="KAL2815337.1"/>
    </source>
</evidence>
<dbReference type="CDD" id="cd12261">
    <property type="entry name" value="RRM1_3_MRN1"/>
    <property type="match status" value="1"/>
</dbReference>
<dbReference type="Gene3D" id="2.30.130.40">
    <property type="entry name" value="LON domain-like"/>
    <property type="match status" value="1"/>
</dbReference>
<feature type="compositionally biased region" description="Low complexity" evidence="5">
    <location>
        <begin position="21"/>
        <end position="42"/>
    </location>
</feature>
<evidence type="ECO:0000256" key="4">
    <source>
        <dbReference type="PROSITE-ProRule" id="PRU00175"/>
    </source>
</evidence>
<dbReference type="Pfam" id="PF13923">
    <property type="entry name" value="zf-C3HC4_2"/>
    <property type="match status" value="1"/>
</dbReference>
<feature type="domain" description="RING-type" evidence="6">
    <location>
        <begin position="225"/>
        <end position="263"/>
    </location>
</feature>
<keyword evidence="1" id="KW-0479">Metal-binding</keyword>
<evidence type="ECO:0000256" key="5">
    <source>
        <dbReference type="SAM" id="MobiDB-lite"/>
    </source>
</evidence>
<dbReference type="InterPro" id="IPR001841">
    <property type="entry name" value="Znf_RING"/>
</dbReference>
<organism evidence="8 9">
    <name type="scientific">Aspergillus granulosus</name>
    <dbReference type="NCBI Taxonomy" id="176169"/>
    <lineage>
        <taxon>Eukaryota</taxon>
        <taxon>Fungi</taxon>
        <taxon>Dikarya</taxon>
        <taxon>Ascomycota</taxon>
        <taxon>Pezizomycotina</taxon>
        <taxon>Eurotiomycetes</taxon>
        <taxon>Eurotiomycetidae</taxon>
        <taxon>Eurotiales</taxon>
        <taxon>Aspergillaceae</taxon>
        <taxon>Aspergillus</taxon>
        <taxon>Aspergillus subgen. Nidulantes</taxon>
    </lineage>
</organism>
<feature type="compositionally biased region" description="Polar residues" evidence="5">
    <location>
        <begin position="1"/>
        <end position="16"/>
    </location>
</feature>
<dbReference type="Pfam" id="PF02190">
    <property type="entry name" value="LON_substr_bdg"/>
    <property type="match status" value="1"/>
</dbReference>
<dbReference type="Gene3D" id="3.30.70.330">
    <property type="match status" value="2"/>
</dbReference>
<dbReference type="InterPro" id="IPR046336">
    <property type="entry name" value="Lon_prtase_N_sf"/>
</dbReference>
<feature type="region of interest" description="Disordered" evidence="5">
    <location>
        <begin position="1"/>
        <end position="47"/>
    </location>
</feature>
<evidence type="ECO:0000256" key="3">
    <source>
        <dbReference type="ARBA" id="ARBA00022833"/>
    </source>
</evidence>
<comment type="caution">
    <text evidence="8">The sequence shown here is derived from an EMBL/GenBank/DDBJ whole genome shotgun (WGS) entry which is preliminary data.</text>
</comment>
<evidence type="ECO:0000256" key="1">
    <source>
        <dbReference type="ARBA" id="ARBA00022723"/>
    </source>
</evidence>
<dbReference type="Gene3D" id="1.20.58.1480">
    <property type="match status" value="1"/>
</dbReference>
<dbReference type="InterPro" id="IPR013083">
    <property type="entry name" value="Znf_RING/FYVE/PHD"/>
</dbReference>
<feature type="region of interest" description="Disordered" evidence="5">
    <location>
        <begin position="606"/>
        <end position="629"/>
    </location>
</feature>
<dbReference type="InterPro" id="IPR017907">
    <property type="entry name" value="Znf_RING_CS"/>
</dbReference>
<protein>
    <recommendedName>
        <fullName evidence="10">ATP-dependent protease</fullName>
    </recommendedName>
</protein>
<dbReference type="InterPro" id="IPR003111">
    <property type="entry name" value="Lon_prtase_N"/>
</dbReference>
<dbReference type="SUPFAM" id="SSF54928">
    <property type="entry name" value="RNA-binding domain, RBD"/>
    <property type="match status" value="1"/>
</dbReference>
<dbReference type="SUPFAM" id="SSF88697">
    <property type="entry name" value="PUA domain-like"/>
    <property type="match status" value="1"/>
</dbReference>
<dbReference type="InterPro" id="IPR012677">
    <property type="entry name" value="Nucleotide-bd_a/b_plait_sf"/>
</dbReference>
<sequence>MEPEDVTSSSPHSPTQGDDAYSISYSTSSSSSSSRSPTPSSSNDTTIPAPHEVIRLIQCSRCSRPFRTPLRLPCGNTLCRSCLPPVRPRTGVSYPASGDRRQGFTCYWGREDCGADHCLGDCGVDVTLSRLIDVFQEVLGSRLDGVVGDAEATIAWKESSSAEAETENAHIGMDMLRGVYDLTRSGRFGYGASGIRYDPPLQATRGQYDRAFEALKAAVRNELDCQMCYSLILDPLTTPCGHTFCRGCVAMALSHSNLCPICRQKLNMTTSVQSEQTNKRLSDLIQLFDPETVASRRADLGSDIAAGTEGKIPLFVTSLSFPTMPMALHIFEPRYRLMIQRVMESRSRKFGMVMPNRRGRLQQGLGRAPFLRYGTVLVVDRYELLPDGRSLVIATGMSRFRVVSWELVDGYHVGKIQRVDDVSISEEEAQESREVSAALDTSSLMTNSAESSLDTMSTQQLFQFALDFVLKERRQGAPWLHPRVLLAYGALPTDPALFPWWLATVIPIWDEEKYALLSSTTVRQRLKVTARWIKRLESRPCPFSMSVSISFGPGGAITHFGDPGLVTSEGAETYLSQTLVLGLFLAIFATQVAINAVQAVRTRRRARVEGTPAPAPTPTKCQNKLSPPDTITISTTEYRRLLKESLLSGGLSQQTLDVTRTVFTQNANSDLSSELDEDEDTMTDPRSDDRDGYGDSSRSTESSSPRVENRTVLIRGLPDRTTHQDIVDAVKGGAILHIYLWARDRTASVSFVEEIAAQNFLDHTRTYGFYVAEKKVEVLWNDRQFYLPPFVRAKIINGATRNLVIYNANPNITERLIKKDLEHIHNLIVISVKFKNGNAYIQTNSVHNALFARSCMMSRLTYKGMKIAFSPDDCAEPFTKIPTGPKGETPAPVKKPSPLPNRFHLLFVEESDEESEDPCDSLDGGVCWTNNSVSA</sequence>
<evidence type="ECO:0000256" key="2">
    <source>
        <dbReference type="ARBA" id="ARBA00022771"/>
    </source>
</evidence>
<dbReference type="PANTHER" id="PTHR23327:SF42">
    <property type="entry name" value="LON PEPTIDASE N-TERMINAL DOMAIN AND RING FINGER PROTEIN C14F5.10C"/>
    <property type="match status" value="1"/>
</dbReference>
<dbReference type="EMBL" id="JBFXLT010000028">
    <property type="protein sequence ID" value="KAL2815337.1"/>
    <property type="molecule type" value="Genomic_DNA"/>
</dbReference>
<dbReference type="Gene3D" id="3.30.40.10">
    <property type="entry name" value="Zinc/RING finger domain, C3HC4 (zinc finger)"/>
    <property type="match status" value="2"/>
</dbReference>
<dbReference type="CDD" id="cd16514">
    <property type="entry name" value="RING-HC_LONFs_rpt2"/>
    <property type="match status" value="1"/>
</dbReference>
<dbReference type="InterPro" id="IPR015947">
    <property type="entry name" value="PUA-like_sf"/>
</dbReference>
<dbReference type="InterPro" id="IPR035979">
    <property type="entry name" value="RBD_domain_sf"/>
</dbReference>
<feature type="compositionally biased region" description="Acidic residues" evidence="5">
    <location>
        <begin position="673"/>
        <end position="682"/>
    </location>
</feature>
<evidence type="ECO:0000259" key="7">
    <source>
        <dbReference type="PROSITE" id="PS51787"/>
    </source>
</evidence>
<dbReference type="SMART" id="SM00184">
    <property type="entry name" value="RING"/>
    <property type="match status" value="2"/>
</dbReference>
<dbReference type="PROSITE" id="PS51787">
    <property type="entry name" value="LON_N"/>
    <property type="match status" value="1"/>
</dbReference>
<dbReference type="SUPFAM" id="SSF57850">
    <property type="entry name" value="RING/U-box"/>
    <property type="match status" value="2"/>
</dbReference>
<feature type="compositionally biased region" description="Basic and acidic residues" evidence="5">
    <location>
        <begin position="683"/>
        <end position="693"/>
    </location>
</feature>
<dbReference type="Proteomes" id="UP001610334">
    <property type="component" value="Unassembled WGS sequence"/>
</dbReference>
<keyword evidence="2 4" id="KW-0863">Zinc-finger</keyword>
<feature type="region of interest" description="Disordered" evidence="5">
    <location>
        <begin position="667"/>
        <end position="715"/>
    </location>
</feature>
<name>A0ABR4HKR4_9EURO</name>